<dbReference type="OrthoDB" id="6603924at2759"/>
<evidence type="ECO:0000313" key="2">
    <source>
        <dbReference type="Proteomes" id="UP001153709"/>
    </source>
</evidence>
<dbReference type="EMBL" id="OU898279">
    <property type="protein sequence ID" value="CAG9833129.1"/>
    <property type="molecule type" value="Genomic_DNA"/>
</dbReference>
<proteinExistence type="predicted"/>
<name>A0A9N9T0L1_DIABA</name>
<gene>
    <name evidence="1" type="ORF">DIABBA_LOCUS6549</name>
</gene>
<organism evidence="1 2">
    <name type="scientific">Diabrotica balteata</name>
    <name type="common">Banded cucumber beetle</name>
    <dbReference type="NCBI Taxonomy" id="107213"/>
    <lineage>
        <taxon>Eukaryota</taxon>
        <taxon>Metazoa</taxon>
        <taxon>Ecdysozoa</taxon>
        <taxon>Arthropoda</taxon>
        <taxon>Hexapoda</taxon>
        <taxon>Insecta</taxon>
        <taxon>Pterygota</taxon>
        <taxon>Neoptera</taxon>
        <taxon>Endopterygota</taxon>
        <taxon>Coleoptera</taxon>
        <taxon>Polyphaga</taxon>
        <taxon>Cucujiformia</taxon>
        <taxon>Chrysomeloidea</taxon>
        <taxon>Chrysomelidae</taxon>
        <taxon>Galerucinae</taxon>
        <taxon>Diabroticina</taxon>
        <taxon>Diabroticites</taxon>
        <taxon>Diabrotica</taxon>
    </lineage>
</organism>
<reference evidence="1" key="1">
    <citation type="submission" date="2022-01" db="EMBL/GenBank/DDBJ databases">
        <authorList>
            <person name="King R."/>
        </authorList>
    </citation>
    <scope>NUCLEOTIDE SEQUENCE</scope>
</reference>
<evidence type="ECO:0000313" key="1">
    <source>
        <dbReference type="EMBL" id="CAG9833129.1"/>
    </source>
</evidence>
<sequence>MKDKTIYHSVATENEGHAVLLEEDNIAIGEELALENPNETNHSSIAIPMRKSSNLNVEGIKLLKVLVQF</sequence>
<dbReference type="Proteomes" id="UP001153709">
    <property type="component" value="Chromosome 4"/>
</dbReference>
<protein>
    <submittedName>
        <fullName evidence="1">Uncharacterized protein</fullName>
    </submittedName>
</protein>
<accession>A0A9N9T0L1</accession>
<dbReference type="AlphaFoldDB" id="A0A9N9T0L1"/>
<keyword evidence="2" id="KW-1185">Reference proteome</keyword>